<dbReference type="PANTHER" id="PTHR42998:SF1">
    <property type="entry name" value="TYPE I RESTRICTION ENZYME HINDI METHYLASE SUBUNIT"/>
    <property type="match status" value="1"/>
</dbReference>
<dbReference type="Gene3D" id="3.40.50.150">
    <property type="entry name" value="Vaccinia Virus protein VP39"/>
    <property type="match status" value="1"/>
</dbReference>
<keyword evidence="2" id="KW-0238">DNA-binding</keyword>
<dbReference type="KEGG" id="ami:Amir_0961"/>
<dbReference type="GO" id="GO:0032259">
    <property type="term" value="P:methylation"/>
    <property type="evidence" value="ECO:0007669"/>
    <property type="project" value="UniProtKB-KW"/>
</dbReference>
<dbReference type="GO" id="GO:0009307">
    <property type="term" value="P:DNA restriction-modification system"/>
    <property type="evidence" value="ECO:0007669"/>
    <property type="project" value="UniProtKB-KW"/>
</dbReference>
<organism evidence="5 6">
    <name type="scientific">Actinosynnema mirum (strain ATCC 29888 / DSM 43827 / JCM 3225 / NBRC 14064 / NCIMB 13271 / NRRL B-12336 / IMRU 3971 / 101)</name>
    <dbReference type="NCBI Taxonomy" id="446462"/>
    <lineage>
        <taxon>Bacteria</taxon>
        <taxon>Bacillati</taxon>
        <taxon>Actinomycetota</taxon>
        <taxon>Actinomycetes</taxon>
        <taxon>Pseudonocardiales</taxon>
        <taxon>Pseudonocardiaceae</taxon>
        <taxon>Actinosynnema</taxon>
    </lineage>
</organism>
<feature type="region of interest" description="Disordered" evidence="3">
    <location>
        <begin position="348"/>
        <end position="370"/>
    </location>
</feature>
<evidence type="ECO:0000313" key="6">
    <source>
        <dbReference type="Proteomes" id="UP000002213"/>
    </source>
</evidence>
<dbReference type="HOGENOM" id="CLU_022127_0_0_11"/>
<keyword evidence="5" id="KW-0808">Transferase</keyword>
<dbReference type="InterPro" id="IPR002052">
    <property type="entry name" value="DNA_methylase_N6_adenine_CS"/>
</dbReference>
<dbReference type="STRING" id="446462.Amir_0961"/>
<dbReference type="PRINTS" id="PR00507">
    <property type="entry name" value="N12N6MTFRASE"/>
</dbReference>
<feature type="domain" description="DNA methylase adenine-specific" evidence="4">
    <location>
        <begin position="122"/>
        <end position="354"/>
    </location>
</feature>
<evidence type="ECO:0000313" key="5">
    <source>
        <dbReference type="EMBL" id="ACU34920.1"/>
    </source>
</evidence>
<accession>C6WNK1</accession>
<dbReference type="GO" id="GO:0008170">
    <property type="term" value="F:N-methyltransferase activity"/>
    <property type="evidence" value="ECO:0007669"/>
    <property type="project" value="InterPro"/>
</dbReference>
<dbReference type="eggNOG" id="COG0732">
    <property type="taxonomic scope" value="Bacteria"/>
</dbReference>
<gene>
    <name evidence="5" type="ordered locus">Amir_0961</name>
</gene>
<dbReference type="GO" id="GO:0003677">
    <property type="term" value="F:DNA binding"/>
    <property type="evidence" value="ECO:0007669"/>
    <property type="project" value="UniProtKB-KW"/>
</dbReference>
<dbReference type="AlphaFoldDB" id="C6WNK1"/>
<proteinExistence type="predicted"/>
<dbReference type="InterPro" id="IPR052916">
    <property type="entry name" value="Type-I_RE_MTase_Subunit"/>
</dbReference>
<keyword evidence="6" id="KW-1185">Reference proteome</keyword>
<dbReference type="InterPro" id="IPR044946">
    <property type="entry name" value="Restrct_endonuc_typeI_TRD_sf"/>
</dbReference>
<dbReference type="SUPFAM" id="SSF53335">
    <property type="entry name" value="S-adenosyl-L-methionine-dependent methyltransferases"/>
    <property type="match status" value="1"/>
</dbReference>
<evidence type="ECO:0000256" key="2">
    <source>
        <dbReference type="ARBA" id="ARBA00023125"/>
    </source>
</evidence>
<feature type="compositionally biased region" description="Basic and acidic residues" evidence="3">
    <location>
        <begin position="348"/>
        <end position="359"/>
    </location>
</feature>
<sequence>MTEEAAVTAAEIARLSGVGRAAVSNWRRRHEDFPQPAGGTDTSPVFKLSEVQAWLQGQGKLNALSGRELVWQHLEAASGTDLISDALAAAGTYLANGSSGKMFDENTRNALDALASEDGAEAAFEQLHDRFVEANWRGVAVTPRELARLMVDLTEPHGTVFDPACGTGALLRAAVRSEPGIRPVGQELDPSLAQVAIARLAFAAGEASVRSGDSLRNDAFPELVADVVVSNPPFNIRNWGAEELAYDRRWVYGVPPKGESELAWVQHCLAHLRPGGHAVVLMPPAVASRRSGRPIRAELLRSGTLRAVVALPPGAAAPLHVGLQIWVLRRPEPGGADRRTVLFIDTAGEQHTHPPEAHRGSTGRTSPRVQAGRQVVGWDTLSATVLGHWRAFSPNPECFTDAPGTTRAIPAIDLLDDLVDVSPARHVRISASTADPIAVAKHANELRDRLTESATTLAASPIPAGWRPVGEESRSWRTATVADLSRGGALTLHRTVPAVRGSKEINLPEEPASRRVLTGRDVATDARASAGADEQRSAIFVLIEPGDVLLSGVAAGRGAAARVADGEDAGCLLGLHVHLFRPAPDRLDPWFLAGFLSAADNVSSASTGTTAVHIDPRRLRVPLLPLIEQRRYGGAFRQMHELRTTARQVAKLATETAGTLAAGLTSGALAPPDVDCP</sequence>
<reference evidence="5 6" key="1">
    <citation type="journal article" date="2009" name="Stand. Genomic Sci.">
        <title>Complete genome sequence of Actinosynnema mirum type strain (101).</title>
        <authorList>
            <person name="Land M."/>
            <person name="Lapidus A."/>
            <person name="Mayilraj S."/>
            <person name="Chen F."/>
            <person name="Copeland A."/>
            <person name="Del Rio T.G."/>
            <person name="Nolan M."/>
            <person name="Lucas S."/>
            <person name="Tice H."/>
            <person name="Cheng J.F."/>
            <person name="Chertkov O."/>
            <person name="Bruce D."/>
            <person name="Goodwin L."/>
            <person name="Pitluck S."/>
            <person name="Rohde M."/>
            <person name="Goker M."/>
            <person name="Pati A."/>
            <person name="Ivanova N."/>
            <person name="Mavromatis K."/>
            <person name="Chen A."/>
            <person name="Palaniappan K."/>
            <person name="Hauser L."/>
            <person name="Chang Y.J."/>
            <person name="Jeffries C.C."/>
            <person name="Brettin T."/>
            <person name="Detter J.C."/>
            <person name="Han C."/>
            <person name="Chain P."/>
            <person name="Tindall B.J."/>
            <person name="Bristow J."/>
            <person name="Eisen J.A."/>
            <person name="Markowitz V."/>
            <person name="Hugenholtz P."/>
            <person name="Kyrpides N.C."/>
            <person name="Klenk H.P."/>
        </authorList>
    </citation>
    <scope>NUCLEOTIDE SEQUENCE [LARGE SCALE GENOMIC DNA]</scope>
    <source>
        <strain evidence="6">ATCC 29888 / DSM 43827 / JCM 3225 / NBRC 14064 / NCIMB 13271 / NRRL B-12336 / IMRU 3971 / 101</strain>
    </source>
</reference>
<protein>
    <submittedName>
        <fullName evidence="5">N-6 DNA methylase</fullName>
    </submittedName>
</protein>
<dbReference type="RefSeq" id="WP_012783582.1">
    <property type="nucleotide sequence ID" value="NC_013093.1"/>
</dbReference>
<dbReference type="eggNOG" id="COG0286">
    <property type="taxonomic scope" value="Bacteria"/>
</dbReference>
<evidence type="ECO:0000259" key="4">
    <source>
        <dbReference type="Pfam" id="PF02384"/>
    </source>
</evidence>
<dbReference type="OrthoDB" id="9784823at2"/>
<evidence type="ECO:0000256" key="3">
    <source>
        <dbReference type="SAM" id="MobiDB-lite"/>
    </source>
</evidence>
<dbReference type="InterPro" id="IPR029063">
    <property type="entry name" value="SAM-dependent_MTases_sf"/>
</dbReference>
<dbReference type="EMBL" id="CP001630">
    <property type="protein sequence ID" value="ACU34920.1"/>
    <property type="molecule type" value="Genomic_DNA"/>
</dbReference>
<name>C6WNK1_ACTMD</name>
<evidence type="ECO:0000256" key="1">
    <source>
        <dbReference type="ARBA" id="ARBA00022747"/>
    </source>
</evidence>
<dbReference type="CDD" id="cd02440">
    <property type="entry name" value="AdoMet_MTases"/>
    <property type="match status" value="1"/>
</dbReference>
<dbReference type="Proteomes" id="UP000002213">
    <property type="component" value="Chromosome"/>
</dbReference>
<dbReference type="PROSITE" id="PS00092">
    <property type="entry name" value="N6_MTASE"/>
    <property type="match status" value="1"/>
</dbReference>
<dbReference type="PANTHER" id="PTHR42998">
    <property type="entry name" value="TYPE I RESTRICTION ENZYME HINDVIIP M PROTEIN-RELATED"/>
    <property type="match status" value="1"/>
</dbReference>
<dbReference type="SUPFAM" id="SSF116734">
    <property type="entry name" value="DNA methylase specificity domain"/>
    <property type="match status" value="1"/>
</dbReference>
<keyword evidence="5" id="KW-0489">Methyltransferase</keyword>
<dbReference type="InterPro" id="IPR003356">
    <property type="entry name" value="DNA_methylase_A-5"/>
</dbReference>
<keyword evidence="1" id="KW-0680">Restriction system</keyword>
<dbReference type="Pfam" id="PF02384">
    <property type="entry name" value="N6_Mtase"/>
    <property type="match status" value="1"/>
</dbReference>
<dbReference type="Gene3D" id="3.90.220.20">
    <property type="entry name" value="DNA methylase specificity domains"/>
    <property type="match status" value="1"/>
</dbReference>